<dbReference type="InterPro" id="IPR033060">
    <property type="entry name" value="INTS7"/>
</dbReference>
<dbReference type="STRING" id="180498.A0A067JWI4"/>
<dbReference type="Pfam" id="PF22966">
    <property type="entry name" value="INTS7_C_plants"/>
    <property type="match status" value="1"/>
</dbReference>
<dbReference type="AlphaFoldDB" id="A0A067JWI4"/>
<organism evidence="3 4">
    <name type="scientific">Jatropha curcas</name>
    <name type="common">Barbados nut</name>
    <dbReference type="NCBI Taxonomy" id="180498"/>
    <lineage>
        <taxon>Eukaryota</taxon>
        <taxon>Viridiplantae</taxon>
        <taxon>Streptophyta</taxon>
        <taxon>Embryophyta</taxon>
        <taxon>Tracheophyta</taxon>
        <taxon>Spermatophyta</taxon>
        <taxon>Magnoliopsida</taxon>
        <taxon>eudicotyledons</taxon>
        <taxon>Gunneridae</taxon>
        <taxon>Pentapetalae</taxon>
        <taxon>rosids</taxon>
        <taxon>fabids</taxon>
        <taxon>Malpighiales</taxon>
        <taxon>Euphorbiaceae</taxon>
        <taxon>Crotonoideae</taxon>
        <taxon>Jatropheae</taxon>
        <taxon>Jatropha</taxon>
    </lineage>
</organism>
<dbReference type="GO" id="GO:0032039">
    <property type="term" value="C:integrator complex"/>
    <property type="evidence" value="ECO:0007669"/>
    <property type="project" value="InterPro"/>
</dbReference>
<dbReference type="InterPro" id="IPR056516">
    <property type="entry name" value="INTS7_N"/>
</dbReference>
<dbReference type="GO" id="GO:0034472">
    <property type="term" value="P:snRNA 3'-end processing"/>
    <property type="evidence" value="ECO:0007669"/>
    <property type="project" value="TreeGrafter"/>
</dbReference>
<dbReference type="Pfam" id="PF24436">
    <property type="entry name" value="INTS7_N"/>
    <property type="match status" value="1"/>
</dbReference>
<dbReference type="OrthoDB" id="1921953at2759"/>
<reference evidence="3 4" key="1">
    <citation type="journal article" date="2014" name="PLoS ONE">
        <title>Global Analysis of Gene Expression Profiles in Physic Nut (Jatropha curcas L.) Seedlings Exposed to Salt Stress.</title>
        <authorList>
            <person name="Zhang L."/>
            <person name="Zhang C."/>
            <person name="Wu P."/>
            <person name="Chen Y."/>
            <person name="Li M."/>
            <person name="Jiang H."/>
            <person name="Wu G."/>
        </authorList>
    </citation>
    <scope>NUCLEOTIDE SEQUENCE [LARGE SCALE GENOMIC DNA]</scope>
    <source>
        <strain evidence="4">cv. GZQX0401</strain>
        <tissue evidence="3">Young leaves</tissue>
    </source>
</reference>
<protein>
    <submittedName>
        <fullName evidence="3">Uncharacterized protein</fullName>
    </submittedName>
</protein>
<proteinExistence type="predicted"/>
<evidence type="ECO:0000313" key="3">
    <source>
        <dbReference type="EMBL" id="KDP23914.1"/>
    </source>
</evidence>
<dbReference type="PANTHER" id="PTHR13322">
    <property type="entry name" value="C1ORF73 PROTEIN"/>
    <property type="match status" value="1"/>
</dbReference>
<evidence type="ECO:0000259" key="1">
    <source>
        <dbReference type="Pfam" id="PF22966"/>
    </source>
</evidence>
<feature type="domain" description="Integrator complex subunit 7-like C-terminal" evidence="1">
    <location>
        <begin position="758"/>
        <end position="859"/>
    </location>
</feature>
<dbReference type="EMBL" id="KK915175">
    <property type="protein sequence ID" value="KDP23914.1"/>
    <property type="molecule type" value="Genomic_DNA"/>
</dbReference>
<dbReference type="InterPro" id="IPR055195">
    <property type="entry name" value="INTS7_C_plant"/>
</dbReference>
<evidence type="ECO:0000259" key="2">
    <source>
        <dbReference type="Pfam" id="PF24436"/>
    </source>
</evidence>
<feature type="domain" description="Integrator complex subunit 7 N-terminal" evidence="2">
    <location>
        <begin position="1"/>
        <end position="271"/>
    </location>
</feature>
<dbReference type="Proteomes" id="UP000027138">
    <property type="component" value="Unassembled WGS sequence"/>
</dbReference>
<dbReference type="PANTHER" id="PTHR13322:SF2">
    <property type="entry name" value="INTEGRATOR COMPLEX SUBUNIT 7"/>
    <property type="match status" value="1"/>
</dbReference>
<gene>
    <name evidence="3" type="ORF">JCGZ_27114</name>
</gene>
<evidence type="ECO:0000313" key="4">
    <source>
        <dbReference type="Proteomes" id="UP000027138"/>
    </source>
</evidence>
<name>A0A067JWI4_JATCU</name>
<accession>A0A067JWI4</accession>
<sequence length="864" mass="97326">MGCSHSVANRAHKIGLKLLEDSLEEEFLVAMLVSLSRLAAKSTLILSDQVNLLLSFLSPERSLQVQATALRCLKFIFKKVFCHSTVSTHVIKTLLRTIEETELPSAMQYEALQILQKILVYRLHDLPCDNMLEFTRLLNIFEKAAKSPIMSDSLLFIRVLVDASACLMGRTQIESDGDCFVSLPVRVTSAILDHIILLLKPLLDGCQNNSKLYQEFQSLLNLLFSLVRADPDLSVLALDKVGSLIGFVVDTYDSFLATGQRGVSVDELVNFGGQKIMDIGLNVLHNVHKFSVSCIENLNELDTLTAETIDKVKLLVERVQHCRLFDQYTYVIFSTLLHSQIVWNCVINKNEEPCIVRRNSGNPLCNQLVEYEILSLEHIEKMLTERNYWPAYKAGKFAVCQGAWVTASFVFGQLIGKVQSDSFTCWMKALAKSVESEGKIQLFLLPNLRYRLVDWLQMKDFRITFFGRILDDIGQCAVGNINELSYSEVLTGVHYGLCSSRETLKSIATFSRSYYFQRWFLAVRANILRAVVDVLKVLGTFPLIEGNFNDGLIEKGIIECLDSLREITQISFQLKSLAQELDLIATSFVDMDSRSSKIISALALSCSLLAFATGFALFISNLADHEILISSLDISRNYLQVMLIQNLVGRLWLVDQEICSKLHMLLDLSGFTKDCFHLQPRNQILNSGGEVRDILNICNSAVSGIAGLQNKTKGAHNVGILSHISKDGFQLVLKTLTKWIDIPFRLPKYFFKVRPCIGAELFVFNADSRNSNELTVLPGFHLSINLCLQLRNVPPNLVVQMKKLYCVLCSSASFREPKSSGETRGQIQLDYEDWEMSSMITMNEKLFRYVTETAKKTDKGDFGL</sequence>
<keyword evidence="4" id="KW-1185">Reference proteome</keyword>